<evidence type="ECO:0000313" key="8">
    <source>
        <dbReference type="Proteomes" id="UP000306416"/>
    </source>
</evidence>
<dbReference type="FunFam" id="3.40.640.10:FF:000046">
    <property type="entry name" value="Cystathionine gamma-lyase"/>
    <property type="match status" value="1"/>
</dbReference>
<keyword evidence="8" id="KW-1185">Reference proteome</keyword>
<dbReference type="SUPFAM" id="SSF53383">
    <property type="entry name" value="PLP-dependent transferases"/>
    <property type="match status" value="1"/>
</dbReference>
<dbReference type="GO" id="GO:0019346">
    <property type="term" value="P:transsulfuration"/>
    <property type="evidence" value="ECO:0007669"/>
    <property type="project" value="InterPro"/>
</dbReference>
<dbReference type="InterPro" id="IPR000277">
    <property type="entry name" value="Cys/Met-Metab_PyrdxlP-dep_enz"/>
</dbReference>
<evidence type="ECO:0000256" key="2">
    <source>
        <dbReference type="ARBA" id="ARBA00009077"/>
    </source>
</evidence>
<dbReference type="GO" id="GO:0005737">
    <property type="term" value="C:cytoplasm"/>
    <property type="evidence" value="ECO:0007669"/>
    <property type="project" value="TreeGrafter"/>
</dbReference>
<dbReference type="GO" id="GO:0006535">
    <property type="term" value="P:cysteine biosynthetic process from serine"/>
    <property type="evidence" value="ECO:0007669"/>
    <property type="project" value="TreeGrafter"/>
</dbReference>
<dbReference type="RefSeq" id="WP_135870039.1">
    <property type="nucleotide sequence ID" value="NZ_SRSC01000002.1"/>
</dbReference>
<sequence length="417" mass="44949">MGVVDGKLRFDTKLIHGGSSRDASGATKTPIVQASAFAYNTAEELEDVFRGRAVGQVYTRIGNPTLEGLEKRLAAVEDGIAAVITSSGMSAITTAVMAVVRSGDEILSSSSLFGGTYSLFHDTLSNYGITTSFFDPVDLWALEAGINERTRLIFVETIGNPKMDVPDIAAFSAVAKKHGIPLMVDATVSTPYLARMRELGADIIVHSTSKYINGTANSIGGAIIDAGSFNWNSALFPHFEPFYKKYRNFAFTARVRKLIHKDFGACAAPLNAFLSGEGLETLSLRMERHCSNAMKLASFLHAHPKVAWVNYPGLADSPFHNVARRQFNGRFGGLLTFGLADRAAAFRFINGLTLAKNLANIGDTKTLVIHPASTICADYTPEVKALMGVSEELVRVSVGIEAPEDIQDDFATALEQV</sequence>
<dbReference type="EMBL" id="SRSC01000002">
    <property type="protein sequence ID" value="TGU72563.1"/>
    <property type="molecule type" value="Genomic_DNA"/>
</dbReference>
<dbReference type="AlphaFoldDB" id="A0A4S1CGS1"/>
<dbReference type="CDD" id="cd00614">
    <property type="entry name" value="CGS_like"/>
    <property type="match status" value="1"/>
</dbReference>
<dbReference type="GO" id="GO:0003961">
    <property type="term" value="F:O-acetylhomoserine aminocarboxypropyltransferase activity"/>
    <property type="evidence" value="ECO:0007669"/>
    <property type="project" value="TreeGrafter"/>
</dbReference>
<dbReference type="InterPro" id="IPR015421">
    <property type="entry name" value="PyrdxlP-dep_Trfase_major"/>
</dbReference>
<accession>A0A4S1CGS1</accession>
<evidence type="ECO:0000256" key="1">
    <source>
        <dbReference type="ARBA" id="ARBA00001933"/>
    </source>
</evidence>
<gene>
    <name evidence="7" type="ORF">E4633_09675</name>
</gene>
<keyword evidence="3 7" id="KW-0808">Transferase</keyword>
<comment type="cofactor">
    <cofactor evidence="1 6">
        <name>pyridoxal 5'-phosphate</name>
        <dbReference type="ChEBI" id="CHEBI:597326"/>
    </cofactor>
</comment>
<dbReference type="Gene3D" id="3.40.640.10">
    <property type="entry name" value="Type I PLP-dependent aspartate aminotransferase-like (Major domain)"/>
    <property type="match status" value="1"/>
</dbReference>
<dbReference type="PIRSF" id="PIRSF001434">
    <property type="entry name" value="CGS"/>
    <property type="match status" value="1"/>
</dbReference>
<dbReference type="GO" id="GO:0071269">
    <property type="term" value="P:L-homocysteine biosynthetic process"/>
    <property type="evidence" value="ECO:0007669"/>
    <property type="project" value="TreeGrafter"/>
</dbReference>
<dbReference type="Proteomes" id="UP000306416">
    <property type="component" value="Unassembled WGS sequence"/>
</dbReference>
<dbReference type="PANTHER" id="PTHR43797">
    <property type="entry name" value="HOMOCYSTEINE/CYSTEINE SYNTHASE"/>
    <property type="match status" value="1"/>
</dbReference>
<name>A0A4S1CGS1_9BACT</name>
<evidence type="ECO:0000256" key="3">
    <source>
        <dbReference type="ARBA" id="ARBA00022679"/>
    </source>
</evidence>
<organism evidence="7 8">
    <name type="scientific">Geomonas terrae</name>
    <dbReference type="NCBI Taxonomy" id="2562681"/>
    <lineage>
        <taxon>Bacteria</taxon>
        <taxon>Pseudomonadati</taxon>
        <taxon>Thermodesulfobacteriota</taxon>
        <taxon>Desulfuromonadia</taxon>
        <taxon>Geobacterales</taxon>
        <taxon>Geobacteraceae</taxon>
        <taxon>Geomonas</taxon>
    </lineage>
</organism>
<dbReference type="GO" id="GO:0004124">
    <property type="term" value="F:cysteine synthase activity"/>
    <property type="evidence" value="ECO:0007669"/>
    <property type="project" value="TreeGrafter"/>
</dbReference>
<evidence type="ECO:0000256" key="5">
    <source>
        <dbReference type="PIRSR" id="PIRSR001434-2"/>
    </source>
</evidence>
<keyword evidence="4 5" id="KW-0663">Pyridoxal phosphate</keyword>
<comment type="similarity">
    <text evidence="2 6">Belongs to the trans-sulfuration enzymes family.</text>
</comment>
<evidence type="ECO:0000313" key="7">
    <source>
        <dbReference type="EMBL" id="TGU72563.1"/>
    </source>
</evidence>
<dbReference type="GO" id="GO:0030170">
    <property type="term" value="F:pyridoxal phosphate binding"/>
    <property type="evidence" value="ECO:0007669"/>
    <property type="project" value="InterPro"/>
</dbReference>
<dbReference type="PANTHER" id="PTHR43797:SF2">
    <property type="entry name" value="HOMOCYSTEINE_CYSTEINE SYNTHASE"/>
    <property type="match status" value="1"/>
</dbReference>
<evidence type="ECO:0000256" key="4">
    <source>
        <dbReference type="ARBA" id="ARBA00022898"/>
    </source>
</evidence>
<protein>
    <submittedName>
        <fullName evidence="7">O-acetylhomoserine aminocarboxypropyltransferase/cysteine synthase</fullName>
    </submittedName>
</protein>
<comment type="caution">
    <text evidence="7">The sequence shown here is derived from an EMBL/GenBank/DDBJ whole genome shotgun (WGS) entry which is preliminary data.</text>
</comment>
<evidence type="ECO:0000256" key="6">
    <source>
        <dbReference type="RuleBase" id="RU362118"/>
    </source>
</evidence>
<dbReference type="InterPro" id="IPR015422">
    <property type="entry name" value="PyrdxlP-dep_Trfase_small"/>
</dbReference>
<proteinExistence type="inferred from homology"/>
<dbReference type="Gene3D" id="3.90.1150.10">
    <property type="entry name" value="Aspartate Aminotransferase, domain 1"/>
    <property type="match status" value="1"/>
</dbReference>
<dbReference type="InterPro" id="IPR006235">
    <property type="entry name" value="OAc-hSer/O-AcSer_sulfhydrylase"/>
</dbReference>
<dbReference type="Pfam" id="PF01053">
    <property type="entry name" value="Cys_Met_Meta_PP"/>
    <property type="match status" value="1"/>
</dbReference>
<dbReference type="InterPro" id="IPR015424">
    <property type="entry name" value="PyrdxlP-dep_Trfase"/>
</dbReference>
<feature type="modified residue" description="N6-(pyridoxal phosphate)lysine" evidence="5">
    <location>
        <position position="210"/>
    </location>
</feature>
<reference evidence="7 8" key="1">
    <citation type="submission" date="2019-04" db="EMBL/GenBank/DDBJ databases">
        <title>Geobacter oryzae sp. nov., ferric-reducing bacteria isolated from paddy soil.</title>
        <authorList>
            <person name="Xu Z."/>
            <person name="Masuda Y."/>
            <person name="Itoh H."/>
            <person name="Senoo K."/>
        </authorList>
    </citation>
    <scope>NUCLEOTIDE SEQUENCE [LARGE SCALE GENOMIC DNA]</scope>
    <source>
        <strain evidence="7 8">Red111</strain>
    </source>
</reference>